<evidence type="ECO:0000313" key="1">
    <source>
        <dbReference type="EMBL" id="CAF1638891.1"/>
    </source>
</evidence>
<dbReference type="Proteomes" id="UP000681722">
    <property type="component" value="Unassembled WGS sequence"/>
</dbReference>
<feature type="non-terminal residue" evidence="1">
    <location>
        <position position="1"/>
    </location>
</feature>
<protein>
    <submittedName>
        <fullName evidence="1">Uncharacterized protein</fullName>
    </submittedName>
</protein>
<organism evidence="1 3">
    <name type="scientific">Didymodactylos carnosus</name>
    <dbReference type="NCBI Taxonomy" id="1234261"/>
    <lineage>
        <taxon>Eukaryota</taxon>
        <taxon>Metazoa</taxon>
        <taxon>Spiralia</taxon>
        <taxon>Gnathifera</taxon>
        <taxon>Rotifera</taxon>
        <taxon>Eurotatoria</taxon>
        <taxon>Bdelloidea</taxon>
        <taxon>Philodinida</taxon>
        <taxon>Philodinidae</taxon>
        <taxon>Didymodactylos</taxon>
    </lineage>
</organism>
<proteinExistence type="predicted"/>
<name>A0A816DIG0_9BILA</name>
<feature type="non-terminal residue" evidence="1">
    <location>
        <position position="316"/>
    </location>
</feature>
<evidence type="ECO:0000313" key="3">
    <source>
        <dbReference type="Proteomes" id="UP000663829"/>
    </source>
</evidence>
<dbReference type="Proteomes" id="UP000663829">
    <property type="component" value="Unassembled WGS sequence"/>
</dbReference>
<accession>A0A816DIG0</accession>
<reference evidence="1" key="1">
    <citation type="submission" date="2021-02" db="EMBL/GenBank/DDBJ databases">
        <authorList>
            <person name="Nowell W R."/>
        </authorList>
    </citation>
    <scope>NUCLEOTIDE SEQUENCE</scope>
</reference>
<dbReference type="AlphaFoldDB" id="A0A816DIG0"/>
<comment type="caution">
    <text evidence="1">The sequence shown here is derived from an EMBL/GenBank/DDBJ whole genome shotgun (WGS) entry which is preliminary data.</text>
</comment>
<keyword evidence="3" id="KW-1185">Reference proteome</keyword>
<sequence length="316" mass="36414">NIDFMYSLPLSCQIDQTRQSNNIIQQILSDKYIDCINFCDQNVLCALWNWQLVNNQTTCLLYSDVPYNVYIRDNIVWEKTPANGQYSLWPFLSSNQIMTATVDNDINHLLNGFVTNGGWYEQTQIKQSDLPIDNYYSLIFNNVTHVGQSIDIGENTNQLEIIIKDILTLHNIYINSSLPDYLIDSLINSVSHMRSAMYFANGDWRQREAYDCNDVDSVHNDHQHDGMIQESFTVGCMGDTQPYDTHGGRRMGDVTTIFLLETLELYKWTNDSIFLNDMYPRVLDVCTYDIPGLDQYPTTTFNSFMHLAAMGACMQL</sequence>
<gene>
    <name evidence="1" type="ORF">GPM918_LOCUS44808</name>
    <name evidence="2" type="ORF">SRO942_LOCUS46863</name>
</gene>
<dbReference type="EMBL" id="CAJNOQ010046475">
    <property type="protein sequence ID" value="CAF1638891.1"/>
    <property type="molecule type" value="Genomic_DNA"/>
</dbReference>
<dbReference type="EMBL" id="CAJOBC010115105">
    <property type="protein sequence ID" value="CAF4547792.1"/>
    <property type="molecule type" value="Genomic_DNA"/>
</dbReference>
<dbReference type="OrthoDB" id="6019299at2759"/>
<evidence type="ECO:0000313" key="2">
    <source>
        <dbReference type="EMBL" id="CAF4547792.1"/>
    </source>
</evidence>